<evidence type="ECO:0000256" key="1">
    <source>
        <dbReference type="SAM" id="MobiDB-lite"/>
    </source>
</evidence>
<dbReference type="Proteomes" id="UP000325313">
    <property type="component" value="Unassembled WGS sequence"/>
</dbReference>
<organism evidence="3 4">
    <name type="scientific">Puccinia graminis f. sp. tritici</name>
    <dbReference type="NCBI Taxonomy" id="56615"/>
    <lineage>
        <taxon>Eukaryota</taxon>
        <taxon>Fungi</taxon>
        <taxon>Dikarya</taxon>
        <taxon>Basidiomycota</taxon>
        <taxon>Pucciniomycotina</taxon>
        <taxon>Pucciniomycetes</taxon>
        <taxon>Pucciniales</taxon>
        <taxon>Pucciniaceae</taxon>
        <taxon>Puccinia</taxon>
    </lineage>
</organism>
<sequence length="240" mass="25196">MLLCPGPLALHGVLWILIISETPAYICSSATRLWKRAEMAELKLVPLSRIPKTEGSLEEAHGSLEAVHDATSPQGVEKSTWSLINPHAPHKDGSTLGSPIGSAKQPLLGQGGDTPDDQDQKKNLSGVTETEEIAKKVRLKGLYVDAAAGIAGASIEASNPGALRTDVNVESIPIACFFGSAVIPSNPKIKSATITETLAEDGLGKFNNNLVTDVGHIKGGDHSSSLGHETSKILAKDDLK</sequence>
<feature type="chain" id="PRO_5022895214" evidence="2">
    <location>
        <begin position="25"/>
        <end position="240"/>
    </location>
</feature>
<evidence type="ECO:0000313" key="4">
    <source>
        <dbReference type="Proteomes" id="UP000325313"/>
    </source>
</evidence>
<proteinExistence type="predicted"/>
<name>A0A5B0RPR6_PUCGR</name>
<feature type="signal peptide" evidence="2">
    <location>
        <begin position="1"/>
        <end position="24"/>
    </location>
</feature>
<evidence type="ECO:0000256" key="2">
    <source>
        <dbReference type="SAM" id="SignalP"/>
    </source>
</evidence>
<keyword evidence="2" id="KW-0732">Signal</keyword>
<dbReference type="AlphaFoldDB" id="A0A5B0RPR6"/>
<comment type="caution">
    <text evidence="3">The sequence shown here is derived from an EMBL/GenBank/DDBJ whole genome shotgun (WGS) entry which is preliminary data.</text>
</comment>
<gene>
    <name evidence="3" type="ORF">PGTUg99_024502</name>
</gene>
<feature type="region of interest" description="Disordered" evidence="1">
    <location>
        <begin position="83"/>
        <end position="128"/>
    </location>
</feature>
<protein>
    <submittedName>
        <fullName evidence="3">Uncharacterized protein</fullName>
    </submittedName>
</protein>
<dbReference type="EMBL" id="VDEP01000169">
    <property type="protein sequence ID" value="KAA1127135.1"/>
    <property type="molecule type" value="Genomic_DNA"/>
</dbReference>
<evidence type="ECO:0000313" key="3">
    <source>
        <dbReference type="EMBL" id="KAA1127135.1"/>
    </source>
</evidence>
<accession>A0A5B0RPR6</accession>
<reference evidence="3 4" key="1">
    <citation type="submission" date="2019-05" db="EMBL/GenBank/DDBJ databases">
        <title>Emergence of the Ug99 lineage of the wheat stem rust pathogen through somatic hybridization.</title>
        <authorList>
            <person name="Li F."/>
            <person name="Upadhyaya N.M."/>
            <person name="Sperschneider J."/>
            <person name="Matny O."/>
            <person name="Nguyen-Phuc H."/>
            <person name="Mago R."/>
            <person name="Raley C."/>
            <person name="Miller M.E."/>
            <person name="Silverstein K.A.T."/>
            <person name="Henningsen E."/>
            <person name="Hirsch C.D."/>
            <person name="Visser B."/>
            <person name="Pretorius Z.A."/>
            <person name="Steffenson B.J."/>
            <person name="Schwessinger B."/>
            <person name="Dodds P.N."/>
            <person name="Figueroa M."/>
        </authorList>
    </citation>
    <scope>NUCLEOTIDE SEQUENCE [LARGE SCALE GENOMIC DNA]</scope>
    <source>
        <strain evidence="3 4">Ug99</strain>
    </source>
</reference>